<protein>
    <submittedName>
        <fullName evidence="2">Uncharacterized protein</fullName>
    </submittedName>
</protein>
<feature type="region of interest" description="Disordered" evidence="1">
    <location>
        <begin position="133"/>
        <end position="152"/>
    </location>
</feature>
<dbReference type="PANTHER" id="PTHR46976">
    <property type="entry name" value="PROTEIN ARABIDILLO 1"/>
    <property type="match status" value="1"/>
</dbReference>
<dbReference type="PANTHER" id="PTHR46976:SF1">
    <property type="entry name" value="PROTEIN ARABIDILLO 1"/>
    <property type="match status" value="1"/>
</dbReference>
<proteinExistence type="predicted"/>
<name>A0A4S4ES68_CAMSN</name>
<evidence type="ECO:0000256" key="1">
    <source>
        <dbReference type="SAM" id="MobiDB-lite"/>
    </source>
</evidence>
<evidence type="ECO:0000313" key="2">
    <source>
        <dbReference type="EMBL" id="THG19691.1"/>
    </source>
</evidence>
<organism evidence="2 3">
    <name type="scientific">Camellia sinensis var. sinensis</name>
    <name type="common">China tea</name>
    <dbReference type="NCBI Taxonomy" id="542762"/>
    <lineage>
        <taxon>Eukaryota</taxon>
        <taxon>Viridiplantae</taxon>
        <taxon>Streptophyta</taxon>
        <taxon>Embryophyta</taxon>
        <taxon>Tracheophyta</taxon>
        <taxon>Spermatophyta</taxon>
        <taxon>Magnoliopsida</taxon>
        <taxon>eudicotyledons</taxon>
        <taxon>Gunneridae</taxon>
        <taxon>Pentapetalae</taxon>
        <taxon>asterids</taxon>
        <taxon>Ericales</taxon>
        <taxon>Theaceae</taxon>
        <taxon>Camellia</taxon>
    </lineage>
</organism>
<reference evidence="2 3" key="1">
    <citation type="journal article" date="2018" name="Proc. Natl. Acad. Sci. U.S.A.">
        <title>Draft genome sequence of Camellia sinensis var. sinensis provides insights into the evolution of the tea genome and tea quality.</title>
        <authorList>
            <person name="Wei C."/>
            <person name="Yang H."/>
            <person name="Wang S."/>
            <person name="Zhao J."/>
            <person name="Liu C."/>
            <person name="Gao L."/>
            <person name="Xia E."/>
            <person name="Lu Y."/>
            <person name="Tai Y."/>
            <person name="She G."/>
            <person name="Sun J."/>
            <person name="Cao H."/>
            <person name="Tong W."/>
            <person name="Gao Q."/>
            <person name="Li Y."/>
            <person name="Deng W."/>
            <person name="Jiang X."/>
            <person name="Wang W."/>
            <person name="Chen Q."/>
            <person name="Zhang S."/>
            <person name="Li H."/>
            <person name="Wu J."/>
            <person name="Wang P."/>
            <person name="Li P."/>
            <person name="Shi C."/>
            <person name="Zheng F."/>
            <person name="Jian J."/>
            <person name="Huang B."/>
            <person name="Shan D."/>
            <person name="Shi M."/>
            <person name="Fang C."/>
            <person name="Yue Y."/>
            <person name="Li F."/>
            <person name="Li D."/>
            <person name="Wei S."/>
            <person name="Han B."/>
            <person name="Jiang C."/>
            <person name="Yin Y."/>
            <person name="Xia T."/>
            <person name="Zhang Z."/>
            <person name="Bennetzen J.L."/>
            <person name="Zhao S."/>
            <person name="Wan X."/>
        </authorList>
    </citation>
    <scope>NUCLEOTIDE SEQUENCE [LARGE SCALE GENOMIC DNA]</scope>
    <source>
        <strain evidence="3">cv. Shuchazao</strain>
        <tissue evidence="2">Leaf</tissue>
    </source>
</reference>
<dbReference type="AlphaFoldDB" id="A0A4S4ES68"/>
<sequence length="152" mass="16468">MGCRGAIIAQLPNLMQAPNLIGISSLFRDVIITAEEDGIFALIKFAIFVSEIGRFVAMLRNPSSILKECAVFALLQFTIPGGRHTSHHVTLLQNSGAPRILRVASAAAAAPIEAKIFARIVLRNLEHNPKELQSKQQLGSQKITSTRLLNSG</sequence>
<comment type="caution">
    <text evidence="2">The sequence shown here is derived from an EMBL/GenBank/DDBJ whole genome shotgun (WGS) entry which is preliminary data.</text>
</comment>
<evidence type="ECO:0000313" key="3">
    <source>
        <dbReference type="Proteomes" id="UP000306102"/>
    </source>
</evidence>
<feature type="compositionally biased region" description="Polar residues" evidence="1">
    <location>
        <begin position="134"/>
        <end position="152"/>
    </location>
</feature>
<gene>
    <name evidence="2" type="ORF">TEA_016874</name>
</gene>
<dbReference type="EMBL" id="SDRB02002324">
    <property type="protein sequence ID" value="THG19691.1"/>
    <property type="molecule type" value="Genomic_DNA"/>
</dbReference>
<accession>A0A4S4ES68</accession>
<dbReference type="Proteomes" id="UP000306102">
    <property type="component" value="Unassembled WGS sequence"/>
</dbReference>
<keyword evidence="3" id="KW-1185">Reference proteome</keyword>